<feature type="region of interest" description="Disordered" evidence="1">
    <location>
        <begin position="20"/>
        <end position="159"/>
    </location>
</feature>
<evidence type="ECO:0000256" key="1">
    <source>
        <dbReference type="SAM" id="MobiDB-lite"/>
    </source>
</evidence>
<keyword evidence="3" id="KW-1185">Reference proteome</keyword>
<feature type="compositionally biased region" description="Low complexity" evidence="1">
    <location>
        <begin position="30"/>
        <end position="41"/>
    </location>
</feature>
<dbReference type="AlphaFoldDB" id="A0A232EEV3"/>
<reference evidence="2 3" key="1">
    <citation type="journal article" date="2017" name="Curr. Biol.">
        <title>The Evolution of Venom by Co-option of Single-Copy Genes.</title>
        <authorList>
            <person name="Martinson E.O."/>
            <person name="Mrinalini"/>
            <person name="Kelkar Y.D."/>
            <person name="Chang C.H."/>
            <person name="Werren J.H."/>
        </authorList>
    </citation>
    <scope>NUCLEOTIDE SEQUENCE [LARGE SCALE GENOMIC DNA]</scope>
    <source>
        <strain evidence="2 3">Alberta</strain>
        <tissue evidence="2">Whole body</tissue>
    </source>
</reference>
<feature type="non-terminal residue" evidence="2">
    <location>
        <position position="1"/>
    </location>
</feature>
<feature type="compositionally biased region" description="Low complexity" evidence="1">
    <location>
        <begin position="50"/>
        <end position="62"/>
    </location>
</feature>
<sequence>GKSIKGNTAYNTLTRWIIGTASSSKNLNRDSAGASTAGDSSQNLTEVVAGRSSGESSENPGPSHGGQVGMGVDLQQPPAGANMRTARHNGERRPRCVNGRGRRGLLDATRPSSGSVPSSVPKNLAAGSAGENGRAPGVKRRRDAEPTPPANHTARKRPNVEPVIMAARMVDLFTMAVVCQGYPDEELTHQQLALVSEAVQTRIDKIPNGPWPEFNDSIVKMESIVGLAGGDYPPAKTLGGRKAPHEPGVVLSRLSHRHPDLLISRWRVLSTESREGPDCGTFLVLSIPGTSVKLLRQRNF</sequence>
<evidence type="ECO:0000313" key="2">
    <source>
        <dbReference type="EMBL" id="OXU16842.1"/>
    </source>
</evidence>
<organism evidence="2 3">
    <name type="scientific">Trichomalopsis sarcophagae</name>
    <dbReference type="NCBI Taxonomy" id="543379"/>
    <lineage>
        <taxon>Eukaryota</taxon>
        <taxon>Metazoa</taxon>
        <taxon>Ecdysozoa</taxon>
        <taxon>Arthropoda</taxon>
        <taxon>Hexapoda</taxon>
        <taxon>Insecta</taxon>
        <taxon>Pterygota</taxon>
        <taxon>Neoptera</taxon>
        <taxon>Endopterygota</taxon>
        <taxon>Hymenoptera</taxon>
        <taxon>Apocrita</taxon>
        <taxon>Proctotrupomorpha</taxon>
        <taxon>Chalcidoidea</taxon>
        <taxon>Pteromalidae</taxon>
        <taxon>Pteromalinae</taxon>
        <taxon>Trichomalopsis</taxon>
    </lineage>
</organism>
<protein>
    <submittedName>
        <fullName evidence="2">Uncharacterized protein</fullName>
    </submittedName>
</protein>
<proteinExistence type="predicted"/>
<feature type="compositionally biased region" description="Low complexity" evidence="1">
    <location>
        <begin position="111"/>
        <end position="121"/>
    </location>
</feature>
<dbReference type="EMBL" id="NNAY01005241">
    <property type="protein sequence ID" value="OXU16842.1"/>
    <property type="molecule type" value="Genomic_DNA"/>
</dbReference>
<dbReference type="Proteomes" id="UP000215335">
    <property type="component" value="Unassembled WGS sequence"/>
</dbReference>
<accession>A0A232EEV3</accession>
<name>A0A232EEV3_9HYME</name>
<gene>
    <name evidence="2" type="ORF">TSAR_000497</name>
</gene>
<comment type="caution">
    <text evidence="2">The sequence shown here is derived from an EMBL/GenBank/DDBJ whole genome shotgun (WGS) entry which is preliminary data.</text>
</comment>
<evidence type="ECO:0000313" key="3">
    <source>
        <dbReference type="Proteomes" id="UP000215335"/>
    </source>
</evidence>